<protein>
    <submittedName>
        <fullName evidence="1">Uncharacterized protein</fullName>
    </submittedName>
</protein>
<comment type="caution">
    <text evidence="1">The sequence shown here is derived from an EMBL/GenBank/DDBJ whole genome shotgun (WGS) entry which is preliminary data.</text>
</comment>
<organism evidence="1 2">
    <name type="scientific">Channa striata</name>
    <name type="common">Snakehead murrel</name>
    <name type="synonym">Ophicephalus striatus</name>
    <dbReference type="NCBI Taxonomy" id="64152"/>
    <lineage>
        <taxon>Eukaryota</taxon>
        <taxon>Metazoa</taxon>
        <taxon>Chordata</taxon>
        <taxon>Craniata</taxon>
        <taxon>Vertebrata</taxon>
        <taxon>Euteleostomi</taxon>
        <taxon>Actinopterygii</taxon>
        <taxon>Neopterygii</taxon>
        <taxon>Teleostei</taxon>
        <taxon>Neoteleostei</taxon>
        <taxon>Acanthomorphata</taxon>
        <taxon>Anabantaria</taxon>
        <taxon>Anabantiformes</taxon>
        <taxon>Channoidei</taxon>
        <taxon>Channidae</taxon>
        <taxon>Channa</taxon>
    </lineage>
</organism>
<evidence type="ECO:0000313" key="1">
    <source>
        <dbReference type="EMBL" id="KAK2863434.1"/>
    </source>
</evidence>
<sequence>MKNHLKCVVGVTIQQQREYLWEKNSSPLDNRKPELSGVFLLRSEVRQFIHGVLKPLNSQISVDADTQVMCINRAQ</sequence>
<accession>A0AA88T8L5</accession>
<dbReference type="EMBL" id="JAUPFM010000001">
    <property type="protein sequence ID" value="KAK2863434.1"/>
    <property type="molecule type" value="Genomic_DNA"/>
</dbReference>
<name>A0AA88T8L5_CHASR</name>
<dbReference type="AlphaFoldDB" id="A0AA88T8L5"/>
<reference evidence="1" key="1">
    <citation type="submission" date="2023-07" db="EMBL/GenBank/DDBJ databases">
        <title>Chromosome-level Genome Assembly of Striped Snakehead (Channa striata).</title>
        <authorList>
            <person name="Liu H."/>
        </authorList>
    </citation>
    <scope>NUCLEOTIDE SEQUENCE</scope>
    <source>
        <strain evidence="1">Gz</strain>
        <tissue evidence="1">Muscle</tissue>
    </source>
</reference>
<proteinExistence type="predicted"/>
<keyword evidence="2" id="KW-1185">Reference proteome</keyword>
<dbReference type="Proteomes" id="UP001187415">
    <property type="component" value="Unassembled WGS sequence"/>
</dbReference>
<evidence type="ECO:0000313" key="2">
    <source>
        <dbReference type="Proteomes" id="UP001187415"/>
    </source>
</evidence>
<gene>
    <name evidence="1" type="ORF">Q5P01_002967</name>
</gene>